<accession>A0A1Y5P306</accession>
<dbReference type="GO" id="GO:0047661">
    <property type="term" value="F:amino-acid racemase activity"/>
    <property type="evidence" value="ECO:0007669"/>
    <property type="project" value="InterPro"/>
</dbReference>
<evidence type="ECO:0000313" key="3">
    <source>
        <dbReference type="EMBL" id="SBS73052.1"/>
    </source>
</evidence>
<dbReference type="EMBL" id="FLQR01000007">
    <property type="protein sequence ID" value="SBS73052.1"/>
    <property type="molecule type" value="Genomic_DNA"/>
</dbReference>
<dbReference type="SUPFAM" id="SSF53681">
    <property type="entry name" value="Aspartate/glutamate racemase"/>
    <property type="match status" value="2"/>
</dbReference>
<dbReference type="Pfam" id="PF01177">
    <property type="entry name" value="Asp_Glu_race"/>
    <property type="match status" value="1"/>
</dbReference>
<dbReference type="PROSITE" id="PS00923">
    <property type="entry name" value="ASP_GLU_RACEMASE_1"/>
    <property type="match status" value="1"/>
</dbReference>
<dbReference type="Gene3D" id="3.40.50.1860">
    <property type="match status" value="2"/>
</dbReference>
<reference evidence="3" key="1">
    <citation type="submission" date="2016-03" db="EMBL/GenBank/DDBJ databases">
        <authorList>
            <person name="Ploux O."/>
        </authorList>
    </citation>
    <scope>NUCLEOTIDE SEQUENCE</scope>
    <source>
        <strain evidence="3">UC1</strain>
    </source>
</reference>
<organism evidence="3">
    <name type="scientific">uncultured Microbacterium sp</name>
    <dbReference type="NCBI Taxonomy" id="191216"/>
    <lineage>
        <taxon>Bacteria</taxon>
        <taxon>Bacillati</taxon>
        <taxon>Actinomycetota</taxon>
        <taxon>Actinomycetes</taxon>
        <taxon>Micrococcales</taxon>
        <taxon>Microbacteriaceae</taxon>
        <taxon>Microbacterium</taxon>
        <taxon>environmental samples</taxon>
    </lineage>
</organism>
<dbReference type="PANTHER" id="PTHR21198:SF7">
    <property type="entry name" value="ASPARTATE-GLUTAMATE RACEMASE FAMILY"/>
    <property type="match status" value="1"/>
</dbReference>
<gene>
    <name evidence="3" type="primary">ygeA</name>
    <name evidence="3" type="ORF">MIPYR_30376</name>
</gene>
<dbReference type="NCBIfam" id="TIGR00035">
    <property type="entry name" value="asp_race"/>
    <property type="match status" value="1"/>
</dbReference>
<keyword evidence="2" id="KW-0413">Isomerase</keyword>
<dbReference type="InterPro" id="IPR004380">
    <property type="entry name" value="Asp_race"/>
</dbReference>
<sequence>MKTIGMLGGMSWESTELYYRLANQHVRERLGGLHSAPVLLDSLDFDEIAGMQRRDDWAAAGRLLGERARGLQAGGADMIVLCTNTMHKVIGDIEAAVDVPVLHIADAAAAAIAARGIGRAGLLGTAFTMEQDFYRRRLAAHGIEVVVPDADDRALVHRVIFEELVHGIVDDDSRDAYRGVVDRLVERGAEGIILGCTEIELLLCQDDIAVPVFPTAALHVAAAVEAALA</sequence>
<dbReference type="RefSeq" id="WP_295576319.1">
    <property type="nucleotide sequence ID" value="NZ_FLQR01000007.1"/>
</dbReference>
<comment type="similarity">
    <text evidence="1">Belongs to the aspartate/glutamate racemases family.</text>
</comment>
<dbReference type="AlphaFoldDB" id="A0A1Y5P306"/>
<evidence type="ECO:0000256" key="1">
    <source>
        <dbReference type="ARBA" id="ARBA00007847"/>
    </source>
</evidence>
<evidence type="ECO:0000256" key="2">
    <source>
        <dbReference type="ARBA" id="ARBA00023235"/>
    </source>
</evidence>
<protein>
    <submittedName>
        <fullName evidence="3">Putative racemase</fullName>
    </submittedName>
</protein>
<dbReference type="InterPro" id="IPR015942">
    <property type="entry name" value="Asp/Glu/hydantoin_racemase"/>
</dbReference>
<dbReference type="PANTHER" id="PTHR21198">
    <property type="entry name" value="GLUTAMATE RACEMASE"/>
    <property type="match status" value="1"/>
</dbReference>
<name>A0A1Y5P306_9MICO</name>
<dbReference type="InterPro" id="IPR018187">
    <property type="entry name" value="Asp/Glu_racemase_AS_1"/>
</dbReference>
<proteinExistence type="inferred from homology"/>
<dbReference type="InterPro" id="IPR001920">
    <property type="entry name" value="Asp/Glu_race"/>
</dbReference>